<dbReference type="GO" id="GO:0015159">
    <property type="term" value="F:polysaccharide transmembrane transporter activity"/>
    <property type="evidence" value="ECO:0007669"/>
    <property type="project" value="InterPro"/>
</dbReference>
<accession>A0A249MS38</accession>
<feature type="chain" id="PRO_5011970242" evidence="2">
    <location>
        <begin position="30"/>
        <end position="191"/>
    </location>
</feature>
<dbReference type="InterPro" id="IPR003715">
    <property type="entry name" value="Poly_export_N"/>
</dbReference>
<evidence type="ECO:0000256" key="2">
    <source>
        <dbReference type="SAM" id="SignalP"/>
    </source>
</evidence>
<dbReference type="Gene3D" id="3.10.560.10">
    <property type="entry name" value="Outer membrane lipoprotein wza domain like"/>
    <property type="match status" value="1"/>
</dbReference>
<feature type="signal peptide" evidence="2">
    <location>
        <begin position="1"/>
        <end position="29"/>
    </location>
</feature>
<dbReference type="EMBL" id="CP022745">
    <property type="protein sequence ID" value="ASY44148.1"/>
    <property type="molecule type" value="Genomic_DNA"/>
</dbReference>
<dbReference type="Pfam" id="PF10531">
    <property type="entry name" value="SLBB"/>
    <property type="match status" value="1"/>
</dbReference>
<name>A0A249MS38_SPHXE</name>
<organism evidence="5 6">
    <name type="scientific">Sphingobium xenophagum</name>
    <dbReference type="NCBI Taxonomy" id="121428"/>
    <lineage>
        <taxon>Bacteria</taxon>
        <taxon>Pseudomonadati</taxon>
        <taxon>Pseudomonadota</taxon>
        <taxon>Alphaproteobacteria</taxon>
        <taxon>Sphingomonadales</taxon>
        <taxon>Sphingomonadaceae</taxon>
        <taxon>Sphingobium</taxon>
    </lineage>
</organism>
<feature type="domain" description="Polysaccharide export protein N-terminal" evidence="3">
    <location>
        <begin position="36"/>
        <end position="112"/>
    </location>
</feature>
<reference evidence="5 6" key="1">
    <citation type="submission" date="2017-08" db="EMBL/GenBank/DDBJ databases">
        <title>Whole Genome Sequence of Sphingobium hydrophobicum C1: Insights into Adaption to the Electronic-waste Contaminated Sediment.</title>
        <authorList>
            <person name="Song D."/>
            <person name="Chen X."/>
            <person name="Xu M."/>
        </authorList>
    </citation>
    <scope>NUCLEOTIDE SEQUENCE [LARGE SCALE GENOMIC DNA]</scope>
    <source>
        <strain evidence="5 6">C1</strain>
    </source>
</reference>
<dbReference type="Pfam" id="PF02563">
    <property type="entry name" value="Poly_export"/>
    <property type="match status" value="1"/>
</dbReference>
<dbReference type="Proteomes" id="UP000217141">
    <property type="component" value="Chromosome I"/>
</dbReference>
<evidence type="ECO:0000259" key="4">
    <source>
        <dbReference type="Pfam" id="PF10531"/>
    </source>
</evidence>
<dbReference type="PROSITE" id="PS51257">
    <property type="entry name" value="PROKAR_LIPOPROTEIN"/>
    <property type="match status" value="1"/>
</dbReference>
<protein>
    <submittedName>
        <fullName evidence="5">Polysaccharide biosynthesis protein</fullName>
    </submittedName>
</protein>
<evidence type="ECO:0000259" key="3">
    <source>
        <dbReference type="Pfam" id="PF02563"/>
    </source>
</evidence>
<evidence type="ECO:0000256" key="1">
    <source>
        <dbReference type="ARBA" id="ARBA00022729"/>
    </source>
</evidence>
<proteinExistence type="predicted"/>
<dbReference type="Gene3D" id="3.30.1950.10">
    <property type="entry name" value="wza like domain"/>
    <property type="match status" value="1"/>
</dbReference>
<keyword evidence="1 2" id="KW-0732">Signal</keyword>
<dbReference type="PANTHER" id="PTHR33619">
    <property type="entry name" value="POLYSACCHARIDE EXPORT PROTEIN GFCE-RELATED"/>
    <property type="match status" value="1"/>
</dbReference>
<gene>
    <name evidence="5" type="ORF">CJD35_06600</name>
</gene>
<dbReference type="InterPro" id="IPR019554">
    <property type="entry name" value="Soluble_ligand-bd"/>
</dbReference>
<evidence type="ECO:0000313" key="5">
    <source>
        <dbReference type="EMBL" id="ASY44148.1"/>
    </source>
</evidence>
<sequence>MRSKAWIVATIMMSSVLTTGCTTSGPLPAAAPGSVAATTTYRIGAGDKFRLNVFNEPALSGQEYSVNTEGEASLPLIGLVKVDGMTPREAEAEITKRYAAGFINNPRVNIDISQYRPFYILGEVKQPGQYPFATGLTVLSAVAIAQGYTYRADQKRVFVRHGDKSSEESVPLAADTPVLPGDTIRIPERFF</sequence>
<dbReference type="KEGG" id="shyd:CJD35_06600"/>
<evidence type="ECO:0000313" key="6">
    <source>
        <dbReference type="Proteomes" id="UP000217141"/>
    </source>
</evidence>
<feature type="domain" description="Soluble ligand binding" evidence="4">
    <location>
        <begin position="118"/>
        <end position="164"/>
    </location>
</feature>
<dbReference type="AlphaFoldDB" id="A0A249MS38"/>
<dbReference type="InterPro" id="IPR049712">
    <property type="entry name" value="Poly_export"/>
</dbReference>
<dbReference type="PANTHER" id="PTHR33619:SF3">
    <property type="entry name" value="POLYSACCHARIDE EXPORT PROTEIN GFCE-RELATED"/>
    <property type="match status" value="1"/>
</dbReference>